<evidence type="ECO:0000256" key="5">
    <source>
        <dbReference type="ARBA" id="ARBA00022801"/>
    </source>
</evidence>
<evidence type="ECO:0000256" key="2">
    <source>
        <dbReference type="ARBA" id="ARBA00005631"/>
    </source>
</evidence>
<keyword evidence="4" id="KW-0479">Metal-binding</keyword>
<keyword evidence="5" id="KW-0378">Hydrolase</keyword>
<gene>
    <name evidence="9" type="ORF">CDCA_CDCA03G0843</name>
</gene>
<dbReference type="Pfam" id="PF01979">
    <property type="entry name" value="Amidohydro_1"/>
    <property type="match status" value="1"/>
</dbReference>
<proteinExistence type="inferred from homology"/>
<dbReference type="PANTHER" id="PTHR43137">
    <property type="entry name" value="DIHYDROOROTASE"/>
    <property type="match status" value="1"/>
</dbReference>
<dbReference type="Proteomes" id="UP001301350">
    <property type="component" value="Unassembled WGS sequence"/>
</dbReference>
<dbReference type="PIRSF" id="PIRSF001237">
    <property type="entry name" value="DHOdimr"/>
    <property type="match status" value="1"/>
</dbReference>
<evidence type="ECO:0000256" key="1">
    <source>
        <dbReference type="ARBA" id="ARBA00004880"/>
    </source>
</evidence>
<evidence type="ECO:0000313" key="9">
    <source>
        <dbReference type="EMBL" id="KAK4534818.1"/>
    </source>
</evidence>
<feature type="domain" description="Amidohydrolase-related" evidence="8">
    <location>
        <begin position="10"/>
        <end position="310"/>
    </location>
</feature>
<evidence type="ECO:0000256" key="4">
    <source>
        <dbReference type="ARBA" id="ARBA00022723"/>
    </source>
</evidence>
<dbReference type="GO" id="GO:0005829">
    <property type="term" value="C:cytosol"/>
    <property type="evidence" value="ECO:0007669"/>
    <property type="project" value="TreeGrafter"/>
</dbReference>
<dbReference type="GO" id="GO:0006221">
    <property type="term" value="P:pyrimidine nucleotide biosynthetic process"/>
    <property type="evidence" value="ECO:0007669"/>
    <property type="project" value="UniProtKB-KW"/>
</dbReference>
<dbReference type="EC" id="3.5.2.3" evidence="3"/>
<dbReference type="InterPro" id="IPR032466">
    <property type="entry name" value="Metal_Hydrolase"/>
</dbReference>
<dbReference type="GO" id="GO:0004151">
    <property type="term" value="F:dihydroorotase activity"/>
    <property type="evidence" value="ECO:0007669"/>
    <property type="project" value="UniProtKB-EC"/>
</dbReference>
<dbReference type="AlphaFoldDB" id="A0AAV9IRY9"/>
<evidence type="ECO:0000256" key="3">
    <source>
        <dbReference type="ARBA" id="ARBA00012860"/>
    </source>
</evidence>
<evidence type="ECO:0000313" key="10">
    <source>
        <dbReference type="Proteomes" id="UP001301350"/>
    </source>
</evidence>
<dbReference type="InterPro" id="IPR004721">
    <property type="entry name" value="DHOdimr"/>
</dbReference>
<evidence type="ECO:0000256" key="6">
    <source>
        <dbReference type="ARBA" id="ARBA00022833"/>
    </source>
</evidence>
<keyword evidence="7" id="KW-0665">Pyrimidine biosynthesis</keyword>
<keyword evidence="10" id="KW-1185">Reference proteome</keyword>
<comment type="similarity">
    <text evidence="2">Belongs to the metallo-dependent hydrolases superfamily. DHOase family. Class II DHOase subfamily.</text>
</comment>
<dbReference type="GO" id="GO:0006207">
    <property type="term" value="P:'de novo' pyrimidine nucleobase biosynthetic process"/>
    <property type="evidence" value="ECO:0007669"/>
    <property type="project" value="TreeGrafter"/>
</dbReference>
<dbReference type="SUPFAM" id="SSF51556">
    <property type="entry name" value="Metallo-dependent hydrolases"/>
    <property type="match status" value="1"/>
</dbReference>
<name>A0AAV9IRY9_CYACA</name>
<dbReference type="CDD" id="cd01294">
    <property type="entry name" value="DHOase"/>
    <property type="match status" value="1"/>
</dbReference>
<dbReference type="GO" id="GO:0046872">
    <property type="term" value="F:metal ion binding"/>
    <property type="evidence" value="ECO:0007669"/>
    <property type="project" value="UniProtKB-KW"/>
</dbReference>
<sequence>MSLRIRRPDDWHVHWRSGKVLEAVLPFTMQHFGRALVMPNIVPPVTTVAAAEAYAQEIRRAMAGVARTDAQRRFHPWLTLYLTDRTTAETIRAAQASGLVLAAKWYPAGATTHSDAGVTRVEHLYPALEEMQRLDMVLCVHGEVTDAEVDVFDRERVFVQRVLQPLRHRYPQLRIVLEHVTTAYAAEWVRSERSGRLGATLTAHHLLCNRNALFAGGLRPHCYCLPVLKRESDRQALLEAIRHDDRGQFFLGTDSAPHRRSRKESECCSAGCFTAPAAVSLYAQAFADAGMLERLEAFASVNGARFYQVDLNEDVVELRPEPWTVPPSVPVIGMGIEADDDIRPFWSGQTLSWRYAETTPKACR</sequence>
<protein>
    <recommendedName>
        <fullName evidence="3">dihydroorotase</fullName>
        <ecNumber evidence="3">3.5.2.3</ecNumber>
    </recommendedName>
</protein>
<comment type="pathway">
    <text evidence="1">Pyrimidine metabolism; UMP biosynthesis via de novo pathway; (S)-dihydroorotate from bicarbonate: step 3/3.</text>
</comment>
<accession>A0AAV9IRY9</accession>
<dbReference type="HAMAP" id="MF_00219">
    <property type="entry name" value="PyrC_classII"/>
    <property type="match status" value="1"/>
</dbReference>
<reference evidence="9 10" key="1">
    <citation type="submission" date="2022-07" db="EMBL/GenBank/DDBJ databases">
        <title>Genome-wide signatures of adaptation to extreme environments.</title>
        <authorList>
            <person name="Cho C.H."/>
            <person name="Yoon H.S."/>
        </authorList>
    </citation>
    <scope>NUCLEOTIDE SEQUENCE [LARGE SCALE GENOMIC DNA]</scope>
    <source>
        <strain evidence="9 10">DBV 063 E5</strain>
    </source>
</reference>
<dbReference type="NCBIfam" id="TIGR00856">
    <property type="entry name" value="pyrC_dimer"/>
    <property type="match status" value="1"/>
</dbReference>
<dbReference type="InterPro" id="IPR002195">
    <property type="entry name" value="Dihydroorotase_CS"/>
</dbReference>
<organism evidence="9 10">
    <name type="scientific">Cyanidium caldarium</name>
    <name type="common">Red alga</name>
    <dbReference type="NCBI Taxonomy" id="2771"/>
    <lineage>
        <taxon>Eukaryota</taxon>
        <taxon>Rhodophyta</taxon>
        <taxon>Bangiophyceae</taxon>
        <taxon>Cyanidiales</taxon>
        <taxon>Cyanidiaceae</taxon>
        <taxon>Cyanidium</taxon>
    </lineage>
</organism>
<keyword evidence="6" id="KW-0862">Zinc</keyword>
<dbReference type="PROSITE" id="PS00483">
    <property type="entry name" value="DIHYDROOROTASE_2"/>
    <property type="match status" value="1"/>
</dbReference>
<dbReference type="PANTHER" id="PTHR43137:SF1">
    <property type="entry name" value="DIHYDROOROTASE"/>
    <property type="match status" value="1"/>
</dbReference>
<dbReference type="Gene3D" id="3.20.20.140">
    <property type="entry name" value="Metal-dependent hydrolases"/>
    <property type="match status" value="1"/>
</dbReference>
<evidence type="ECO:0000256" key="7">
    <source>
        <dbReference type="ARBA" id="ARBA00022975"/>
    </source>
</evidence>
<comment type="caution">
    <text evidence="9">The sequence shown here is derived from an EMBL/GenBank/DDBJ whole genome shotgun (WGS) entry which is preliminary data.</text>
</comment>
<dbReference type="EMBL" id="JANCYW010000003">
    <property type="protein sequence ID" value="KAK4534818.1"/>
    <property type="molecule type" value="Genomic_DNA"/>
</dbReference>
<evidence type="ECO:0000259" key="8">
    <source>
        <dbReference type="Pfam" id="PF01979"/>
    </source>
</evidence>
<dbReference type="InterPro" id="IPR006680">
    <property type="entry name" value="Amidohydro-rel"/>
</dbReference>